<evidence type="ECO:0000313" key="2">
    <source>
        <dbReference type="WBParaSite" id="jg21282"/>
    </source>
</evidence>
<dbReference type="AlphaFoldDB" id="A0A915DLL4"/>
<protein>
    <submittedName>
        <fullName evidence="2">Uncharacterized protein</fullName>
    </submittedName>
</protein>
<accession>A0A915DLL4</accession>
<proteinExistence type="predicted"/>
<name>A0A915DLL4_9BILA</name>
<keyword evidence="1" id="KW-1185">Reference proteome</keyword>
<dbReference type="WBParaSite" id="jg21282">
    <property type="protein sequence ID" value="jg21282"/>
    <property type="gene ID" value="jg21282"/>
</dbReference>
<organism evidence="1 2">
    <name type="scientific">Ditylenchus dipsaci</name>
    <dbReference type="NCBI Taxonomy" id="166011"/>
    <lineage>
        <taxon>Eukaryota</taxon>
        <taxon>Metazoa</taxon>
        <taxon>Ecdysozoa</taxon>
        <taxon>Nematoda</taxon>
        <taxon>Chromadorea</taxon>
        <taxon>Rhabditida</taxon>
        <taxon>Tylenchina</taxon>
        <taxon>Tylenchomorpha</taxon>
        <taxon>Sphaerularioidea</taxon>
        <taxon>Anguinidae</taxon>
        <taxon>Anguininae</taxon>
        <taxon>Ditylenchus</taxon>
    </lineage>
</organism>
<dbReference type="Proteomes" id="UP000887574">
    <property type="component" value="Unplaced"/>
</dbReference>
<evidence type="ECO:0000313" key="1">
    <source>
        <dbReference type="Proteomes" id="UP000887574"/>
    </source>
</evidence>
<reference evidence="2" key="1">
    <citation type="submission" date="2022-11" db="UniProtKB">
        <authorList>
            <consortium name="WormBaseParasite"/>
        </authorList>
    </citation>
    <scope>IDENTIFICATION</scope>
</reference>
<sequence>MDKLLSIQKQIQACVPANSADYMNLLRQWLTNRITLEAFDHRAQKLIPIELHTKFLLSVVAAFDVTATFCSTEAELNSQNVNTRAATGYLPTKNMIYSLGFIISLDYGFTEEMDKDVAPFIQTHVKTMVANMLESVLKMSRSFVCSESGFVHSFGIQKTNPRTAADLLGQNTSSSALAICLPAKEPINAEDLLDCLDLDLTLVPHTALRERLVKRLENIDSSSRMCLAGTKRTVKKEEMP</sequence>